<organism evidence="2 3">
    <name type="scientific">Pseudonocardia xinjiangensis</name>
    <dbReference type="NCBI Taxonomy" id="75289"/>
    <lineage>
        <taxon>Bacteria</taxon>
        <taxon>Bacillati</taxon>
        <taxon>Actinomycetota</taxon>
        <taxon>Actinomycetes</taxon>
        <taxon>Pseudonocardiales</taxon>
        <taxon>Pseudonocardiaceae</taxon>
        <taxon>Pseudonocardia</taxon>
    </lineage>
</organism>
<dbReference type="Pfam" id="PF12728">
    <property type="entry name" value="HTH_17"/>
    <property type="match status" value="1"/>
</dbReference>
<dbReference type="RefSeq" id="WP_169395142.1">
    <property type="nucleotide sequence ID" value="NZ_BAAAJH010000002.1"/>
</dbReference>
<dbReference type="NCBIfam" id="TIGR01764">
    <property type="entry name" value="excise"/>
    <property type="match status" value="1"/>
</dbReference>
<evidence type="ECO:0000313" key="3">
    <source>
        <dbReference type="Proteomes" id="UP001296706"/>
    </source>
</evidence>
<sequence length="84" mass="9255">MAAEGTRHPDVIGAPFLTVAEVAQRMRVSKMTVYRLVHSGELPAVRFGRSFRVQRAAVEEHIRAARYEAGRAAIEAHTAAARAR</sequence>
<evidence type="ECO:0000313" key="2">
    <source>
        <dbReference type="EMBL" id="NMH77071.1"/>
    </source>
</evidence>
<dbReference type="Proteomes" id="UP001296706">
    <property type="component" value="Unassembled WGS sequence"/>
</dbReference>
<dbReference type="SUPFAM" id="SSF46955">
    <property type="entry name" value="Putative DNA-binding domain"/>
    <property type="match status" value="1"/>
</dbReference>
<feature type="domain" description="Helix-turn-helix" evidence="1">
    <location>
        <begin position="16"/>
        <end position="64"/>
    </location>
</feature>
<accession>A0ABX1R9K9</accession>
<comment type="caution">
    <text evidence="2">The sequence shown here is derived from an EMBL/GenBank/DDBJ whole genome shotgun (WGS) entry which is preliminary data.</text>
</comment>
<dbReference type="EMBL" id="JAAXKY010000017">
    <property type="protein sequence ID" value="NMH77071.1"/>
    <property type="molecule type" value="Genomic_DNA"/>
</dbReference>
<gene>
    <name evidence="2" type="ORF">HF577_08170</name>
</gene>
<dbReference type="InterPro" id="IPR009061">
    <property type="entry name" value="DNA-bd_dom_put_sf"/>
</dbReference>
<evidence type="ECO:0000259" key="1">
    <source>
        <dbReference type="Pfam" id="PF12728"/>
    </source>
</evidence>
<proteinExistence type="predicted"/>
<reference evidence="2 3" key="1">
    <citation type="submission" date="2020-04" db="EMBL/GenBank/DDBJ databases">
        <authorList>
            <person name="Klaysubun C."/>
            <person name="Duangmal K."/>
            <person name="Lipun K."/>
        </authorList>
    </citation>
    <scope>NUCLEOTIDE SEQUENCE [LARGE SCALE GENOMIC DNA]</scope>
    <source>
        <strain evidence="2 3">JCM 11839</strain>
    </source>
</reference>
<protein>
    <submittedName>
        <fullName evidence="2">Helix-turn-helix domain-containing protein</fullName>
    </submittedName>
</protein>
<dbReference type="InterPro" id="IPR010093">
    <property type="entry name" value="SinI_DNA-bd"/>
</dbReference>
<name>A0ABX1R9K9_9PSEU</name>
<dbReference type="InterPro" id="IPR041657">
    <property type="entry name" value="HTH_17"/>
</dbReference>
<keyword evidence="3" id="KW-1185">Reference proteome</keyword>